<dbReference type="EMBL" id="UINC01079076">
    <property type="protein sequence ID" value="SVC20734.1"/>
    <property type="molecule type" value="Genomic_DNA"/>
</dbReference>
<gene>
    <name evidence="2" type="ORF">METZ01_LOCUS273588</name>
</gene>
<evidence type="ECO:0000313" key="2">
    <source>
        <dbReference type="EMBL" id="SVC20734.1"/>
    </source>
</evidence>
<feature type="domain" description="NERD" evidence="1">
    <location>
        <begin position="18"/>
        <end position="128"/>
    </location>
</feature>
<dbReference type="InterPro" id="IPR011528">
    <property type="entry name" value="NERD"/>
</dbReference>
<dbReference type="PROSITE" id="PS50965">
    <property type="entry name" value="NERD"/>
    <property type="match status" value="1"/>
</dbReference>
<reference evidence="2" key="1">
    <citation type="submission" date="2018-05" db="EMBL/GenBank/DDBJ databases">
        <authorList>
            <person name="Lanie J.A."/>
            <person name="Ng W.-L."/>
            <person name="Kazmierczak K.M."/>
            <person name="Andrzejewski T.M."/>
            <person name="Davidsen T.M."/>
            <person name="Wayne K.J."/>
            <person name="Tettelin H."/>
            <person name="Glass J.I."/>
            <person name="Rusch D."/>
            <person name="Podicherti R."/>
            <person name="Tsui H.-C.T."/>
            <person name="Winkler M.E."/>
        </authorList>
    </citation>
    <scope>NUCLEOTIDE SEQUENCE</scope>
</reference>
<evidence type="ECO:0000259" key="1">
    <source>
        <dbReference type="PROSITE" id="PS50965"/>
    </source>
</evidence>
<proteinExistence type="predicted"/>
<dbReference type="Pfam" id="PF08378">
    <property type="entry name" value="NERD"/>
    <property type="match status" value="1"/>
</dbReference>
<accession>A0A382K714</accession>
<protein>
    <recommendedName>
        <fullName evidence="1">NERD domain-containing protein</fullName>
    </recommendedName>
</protein>
<sequence length="203" mass="23193">MNYFQHVAEQWNLHGGEPVNDAESMVIRALVDGLPDDHTVIPSISIPHRRRRDEIDAIVVTPHVLVLVETKGIYKPVRVTEQLYEVGGERRDHPVNITELKAKRLKGKVVKALPDLKRKLWVHHQVVFAWQPPIYDVEESMKRWVCLLPQAVGRIADPELFTSPGNVPVDLPVDKVLQALGVGAEARRRQETFKQYRTNVLLE</sequence>
<name>A0A382K714_9ZZZZ</name>
<feature type="non-terminal residue" evidence="2">
    <location>
        <position position="203"/>
    </location>
</feature>
<organism evidence="2">
    <name type="scientific">marine metagenome</name>
    <dbReference type="NCBI Taxonomy" id="408172"/>
    <lineage>
        <taxon>unclassified sequences</taxon>
        <taxon>metagenomes</taxon>
        <taxon>ecological metagenomes</taxon>
    </lineage>
</organism>
<dbReference type="AlphaFoldDB" id="A0A382K714"/>